<organism evidence="2">
    <name type="scientific">mine drainage metagenome</name>
    <dbReference type="NCBI Taxonomy" id="410659"/>
    <lineage>
        <taxon>unclassified sequences</taxon>
        <taxon>metagenomes</taxon>
        <taxon>ecological metagenomes</taxon>
    </lineage>
</organism>
<feature type="compositionally biased region" description="Basic and acidic residues" evidence="1">
    <location>
        <begin position="24"/>
        <end position="38"/>
    </location>
</feature>
<evidence type="ECO:0000313" key="2">
    <source>
        <dbReference type="EMBL" id="CBH74770.1"/>
    </source>
</evidence>
<gene>
    <name evidence="2" type="ORF">CARN1_0401</name>
</gene>
<name>E6PE85_9ZZZZ</name>
<proteinExistence type="predicted"/>
<dbReference type="EMBL" id="CABL01000003">
    <property type="protein sequence ID" value="CBH74770.1"/>
    <property type="molecule type" value="Genomic_DNA"/>
</dbReference>
<sequence length="62" mass="6994">MNDRNAGEEMVSEMGIDPALDIDTDQRAELLRSWHSEDAEASEESDEDGSEKRNRDSPRRGS</sequence>
<dbReference type="AlphaFoldDB" id="E6PE85"/>
<reference evidence="2" key="1">
    <citation type="submission" date="2009-10" db="EMBL/GenBank/DDBJ databases">
        <title>Diversity of trophic interactions inside an arsenic-rich microbial ecosystem.</title>
        <authorList>
            <person name="Bertin P.N."/>
            <person name="Heinrich-Salmeron A."/>
            <person name="Pelletier E."/>
            <person name="Goulhen-Chollet F."/>
            <person name="Arsene-Ploetze F."/>
            <person name="Gallien S."/>
            <person name="Calteau A."/>
            <person name="Vallenet D."/>
            <person name="Casiot C."/>
            <person name="Chane-Woon-Ming B."/>
            <person name="Giloteaux L."/>
            <person name="Barakat M."/>
            <person name="Bonnefoy V."/>
            <person name="Bruneel O."/>
            <person name="Chandler M."/>
            <person name="Cleiss J."/>
            <person name="Duran R."/>
            <person name="Elbaz-Poulichet F."/>
            <person name="Fonknechten N."/>
            <person name="Lauga B."/>
            <person name="Mornico D."/>
            <person name="Ortet P."/>
            <person name="Schaeffer C."/>
            <person name="Siguier P."/>
            <person name="Alexander Thil Smith A."/>
            <person name="Van Dorsselaer A."/>
            <person name="Weissenbach J."/>
            <person name="Medigue C."/>
            <person name="Le Paslier D."/>
        </authorList>
    </citation>
    <scope>NUCLEOTIDE SEQUENCE</scope>
</reference>
<protein>
    <submittedName>
        <fullName evidence="2">Uncharacterized protein</fullName>
    </submittedName>
</protein>
<comment type="caution">
    <text evidence="2">The sequence shown here is derived from an EMBL/GenBank/DDBJ whole genome shotgun (WGS) entry which is preliminary data.</text>
</comment>
<feature type="region of interest" description="Disordered" evidence="1">
    <location>
        <begin position="1"/>
        <end position="62"/>
    </location>
</feature>
<accession>E6PE85</accession>
<feature type="compositionally biased region" description="Acidic residues" evidence="1">
    <location>
        <begin position="39"/>
        <end position="49"/>
    </location>
</feature>
<feature type="compositionally biased region" description="Basic and acidic residues" evidence="1">
    <location>
        <begin position="50"/>
        <end position="62"/>
    </location>
</feature>
<evidence type="ECO:0000256" key="1">
    <source>
        <dbReference type="SAM" id="MobiDB-lite"/>
    </source>
</evidence>